<dbReference type="InterPro" id="IPR004514">
    <property type="entry name" value="Gln-tRNA-synth"/>
</dbReference>
<evidence type="ECO:0000256" key="2">
    <source>
        <dbReference type="ARBA" id="ARBA00022598"/>
    </source>
</evidence>
<dbReference type="SUPFAM" id="SSF50715">
    <property type="entry name" value="Ribosomal protein L25-like"/>
    <property type="match status" value="1"/>
</dbReference>
<comment type="caution">
    <text evidence="12">The sequence shown here is derived from an EMBL/GenBank/DDBJ whole genome shotgun (WGS) entry which is preliminary data.</text>
</comment>
<dbReference type="Gene3D" id="3.40.50.620">
    <property type="entry name" value="HUPs"/>
    <property type="match status" value="1"/>
</dbReference>
<dbReference type="GO" id="GO:0004819">
    <property type="term" value="F:glutamine-tRNA ligase activity"/>
    <property type="evidence" value="ECO:0007669"/>
    <property type="project" value="UniProtKB-UniRule"/>
</dbReference>
<evidence type="ECO:0000259" key="9">
    <source>
        <dbReference type="Pfam" id="PF00749"/>
    </source>
</evidence>
<feature type="domain" description="tRNA synthetases class I (E and Q) anti-codon binding" evidence="11">
    <location>
        <begin position="456"/>
        <end position="532"/>
    </location>
</feature>
<evidence type="ECO:0000259" key="11">
    <source>
        <dbReference type="Pfam" id="PF20974"/>
    </source>
</evidence>
<evidence type="ECO:0000259" key="10">
    <source>
        <dbReference type="Pfam" id="PF03950"/>
    </source>
</evidence>
<gene>
    <name evidence="12" type="ORF">CBW42_02590</name>
</gene>
<sequence>MEFASNFLHEIIDEDIKNGMTERIHTRFPPEPNGYLHIGSAKAIYINWSIATKYNGLFNLRFDDTNPVREDDEYVQSILQDVEWLTGTKPTGGVFYGSDYFEKCYECAVHLIREGKAYVCDLSADEMREYRGTLTEPGKNSPYRDRSVEENLRLFEEMRNDKYPDGSKTLRAKIDMSSPNMNMRDPAIYRIVHATHHRIGNKWCIYPLYDFAHPIQDAMEHITHSMCSIEFENHRPLYEWVVDNCAPCLPSHPKQREFARLNVTHTVMSKRYLRELVETGKVDGWDDPRMPTLCGLRRRGYTPSSILEFVTRAGVAKTDSLVDIKLLEYCIRDELNNTALRRMAVTEPIKMVITNYPEDKEETFTVTNNPKDEAAGTREVPFTRELWIEKSDFALIPPPKFQRLKPDGEVRLVGAYIVKCNEVIQDEDGNVVELHCTADLESGNGKPIDGRKVRGTIHWVSAKHAIDAELNLYDNLFTLENTAAVPEGKTYLDFLNPESRKVLTGCKLEPSIADVPAGTRMQFVRMGYYIQDSKPTEDGTLRFNRIVSLKDSFKPDKK</sequence>
<dbReference type="PANTHER" id="PTHR43097">
    <property type="entry name" value="GLUTAMINE-TRNA LIGASE"/>
    <property type="match status" value="1"/>
</dbReference>
<dbReference type="PRINTS" id="PR00987">
    <property type="entry name" value="TRNASYNTHGLU"/>
</dbReference>
<evidence type="ECO:0000256" key="3">
    <source>
        <dbReference type="ARBA" id="ARBA00022741"/>
    </source>
</evidence>
<organism evidence="12 13">
    <name type="scientific">Butyricicoccus porcorum</name>
    <dbReference type="NCBI Taxonomy" id="1945634"/>
    <lineage>
        <taxon>Bacteria</taxon>
        <taxon>Bacillati</taxon>
        <taxon>Bacillota</taxon>
        <taxon>Clostridia</taxon>
        <taxon>Eubacteriales</taxon>
        <taxon>Butyricicoccaceae</taxon>
        <taxon>Butyricicoccus</taxon>
    </lineage>
</organism>
<keyword evidence="2 8" id="KW-0436">Ligase</keyword>
<dbReference type="InterPro" id="IPR020056">
    <property type="entry name" value="Rbsml_bL25/Gln-tRNA_synth_N"/>
</dbReference>
<dbReference type="Pfam" id="PF20974">
    <property type="entry name" value="tRNA-synt_1c_C2"/>
    <property type="match status" value="1"/>
</dbReference>
<dbReference type="GO" id="GO:0006425">
    <property type="term" value="P:glutaminyl-tRNA aminoacylation"/>
    <property type="evidence" value="ECO:0007669"/>
    <property type="project" value="UniProtKB-UniRule"/>
</dbReference>
<keyword evidence="13" id="KW-1185">Reference proteome</keyword>
<dbReference type="InterPro" id="IPR014729">
    <property type="entry name" value="Rossmann-like_a/b/a_fold"/>
</dbReference>
<keyword evidence="1" id="KW-0963">Cytoplasm</keyword>
<evidence type="ECO:0000256" key="7">
    <source>
        <dbReference type="NCBIfam" id="TIGR00440"/>
    </source>
</evidence>
<dbReference type="InterPro" id="IPR000924">
    <property type="entry name" value="Glu/Gln-tRNA-synth"/>
</dbReference>
<dbReference type="InterPro" id="IPR049437">
    <property type="entry name" value="tRNA-synt_1c_C2"/>
</dbReference>
<evidence type="ECO:0000313" key="12">
    <source>
        <dbReference type="EMBL" id="OUM21480.1"/>
    </source>
</evidence>
<feature type="domain" description="Glutamyl/glutaminyl-tRNA synthetase class Ib anti-codon binding" evidence="10">
    <location>
        <begin position="339"/>
        <end position="439"/>
    </location>
</feature>
<reference evidence="12 13" key="1">
    <citation type="submission" date="2017-05" db="EMBL/GenBank/DDBJ databases">
        <title>Butyricicoccus porcorum sp. nov. a butyrate-producing bacterium from the swine intestinal tract.</title>
        <authorList>
            <person name="Trachsel J."/>
            <person name="Humphrey S."/>
            <person name="Allen H.K."/>
        </authorList>
    </citation>
    <scope>NUCLEOTIDE SEQUENCE [LARGE SCALE GENOMIC DNA]</scope>
    <source>
        <strain evidence="12">BB10</strain>
    </source>
</reference>
<dbReference type="InterPro" id="IPR050132">
    <property type="entry name" value="Gln/Glu-tRNA_Ligase"/>
</dbReference>
<dbReference type="AlphaFoldDB" id="A0A252F745"/>
<evidence type="ECO:0000256" key="4">
    <source>
        <dbReference type="ARBA" id="ARBA00022840"/>
    </source>
</evidence>
<proteinExistence type="inferred from homology"/>
<dbReference type="FunFam" id="3.40.50.620:FF:000037">
    <property type="entry name" value="Glutamine--tRNA ligase cytoplasmic"/>
    <property type="match status" value="1"/>
</dbReference>
<dbReference type="Pfam" id="PF03950">
    <property type="entry name" value="tRNA-synt_1c_C"/>
    <property type="match status" value="1"/>
</dbReference>
<dbReference type="GO" id="GO:0005829">
    <property type="term" value="C:cytosol"/>
    <property type="evidence" value="ECO:0007669"/>
    <property type="project" value="TreeGrafter"/>
</dbReference>
<protein>
    <recommendedName>
        <fullName evidence="7">Glutamine--tRNA ligase</fullName>
        <ecNumber evidence="7">6.1.1.18</ecNumber>
    </recommendedName>
</protein>
<evidence type="ECO:0000256" key="1">
    <source>
        <dbReference type="ARBA" id="ARBA00022490"/>
    </source>
</evidence>
<comment type="similarity">
    <text evidence="8">Belongs to the class-I aminoacyl-tRNA synthetase family.</text>
</comment>
<feature type="domain" description="Glutamyl/glutaminyl-tRNA synthetase class Ib catalytic" evidence="9">
    <location>
        <begin position="24"/>
        <end position="336"/>
    </location>
</feature>
<dbReference type="Proteomes" id="UP000194903">
    <property type="component" value="Unassembled WGS sequence"/>
</dbReference>
<dbReference type="RefSeq" id="WP_087017465.1">
    <property type="nucleotide sequence ID" value="NZ_NHOC01000002.1"/>
</dbReference>
<evidence type="ECO:0000256" key="5">
    <source>
        <dbReference type="ARBA" id="ARBA00022917"/>
    </source>
</evidence>
<evidence type="ECO:0000256" key="8">
    <source>
        <dbReference type="RuleBase" id="RU363037"/>
    </source>
</evidence>
<keyword evidence="4 8" id="KW-0067">ATP-binding</keyword>
<dbReference type="InterPro" id="IPR011035">
    <property type="entry name" value="Ribosomal_bL25/Gln-tRNA_synth"/>
</dbReference>
<dbReference type="NCBIfam" id="TIGR00440">
    <property type="entry name" value="glnS"/>
    <property type="match status" value="1"/>
</dbReference>
<evidence type="ECO:0000256" key="6">
    <source>
        <dbReference type="ARBA" id="ARBA00023146"/>
    </source>
</evidence>
<name>A0A252F745_9FIRM</name>
<dbReference type="InterPro" id="IPR020058">
    <property type="entry name" value="Glu/Gln-tRNA-synth_Ib_cat-dom"/>
</dbReference>
<accession>A0A252F745</accession>
<dbReference type="Gene3D" id="2.40.240.10">
    <property type="entry name" value="Ribosomal Protein L25, Chain P"/>
    <property type="match status" value="2"/>
</dbReference>
<dbReference type="SUPFAM" id="SSF52374">
    <property type="entry name" value="Nucleotidylyl transferase"/>
    <property type="match status" value="1"/>
</dbReference>
<dbReference type="InterPro" id="IPR020059">
    <property type="entry name" value="Glu/Gln-tRNA-synth_Ib_codon-bd"/>
</dbReference>
<dbReference type="EMBL" id="NHOC01000002">
    <property type="protein sequence ID" value="OUM21480.1"/>
    <property type="molecule type" value="Genomic_DNA"/>
</dbReference>
<dbReference type="OrthoDB" id="9801560at2"/>
<dbReference type="EC" id="6.1.1.18" evidence="7"/>
<dbReference type="PANTHER" id="PTHR43097:SF5">
    <property type="entry name" value="GLUTAMATE--TRNA LIGASE"/>
    <property type="match status" value="1"/>
</dbReference>
<keyword evidence="5 8" id="KW-0648">Protein biosynthesis</keyword>
<keyword evidence="3 8" id="KW-0547">Nucleotide-binding</keyword>
<evidence type="ECO:0000313" key="13">
    <source>
        <dbReference type="Proteomes" id="UP000194903"/>
    </source>
</evidence>
<dbReference type="GO" id="GO:0005524">
    <property type="term" value="F:ATP binding"/>
    <property type="evidence" value="ECO:0007669"/>
    <property type="project" value="UniProtKB-KW"/>
</dbReference>
<dbReference type="Pfam" id="PF00749">
    <property type="entry name" value="tRNA-synt_1c"/>
    <property type="match status" value="1"/>
</dbReference>
<dbReference type="NCBIfam" id="NF011291">
    <property type="entry name" value="PRK14703.1"/>
    <property type="match status" value="1"/>
</dbReference>
<keyword evidence="6 8" id="KW-0030">Aminoacyl-tRNA synthetase</keyword>